<gene>
    <name evidence="2" type="ORF">PEKJEAHP_00033</name>
</gene>
<evidence type="ECO:0000313" key="2">
    <source>
        <dbReference type="EMBL" id="QNO57032.1"/>
    </source>
</evidence>
<organism evidence="2">
    <name type="scientific">Candidatus Methanophaga sp. ANME-1 ERB7</name>
    <dbReference type="NCBI Taxonomy" id="2759913"/>
    <lineage>
        <taxon>Archaea</taxon>
        <taxon>Methanobacteriati</taxon>
        <taxon>Methanobacteriota</taxon>
        <taxon>Stenosarchaea group</taxon>
        <taxon>Methanomicrobia</taxon>
        <taxon>Candidatus Methanophagales</taxon>
        <taxon>Candidatus Methanophagaceae</taxon>
        <taxon>Candidatus Methanophaga</taxon>
    </lineage>
</organism>
<protein>
    <submittedName>
        <fullName evidence="2">Uncharacterized protein</fullName>
    </submittedName>
</protein>
<feature type="coiled-coil region" evidence="1">
    <location>
        <begin position="68"/>
        <end position="95"/>
    </location>
</feature>
<evidence type="ECO:0000256" key="1">
    <source>
        <dbReference type="SAM" id="Coils"/>
    </source>
</evidence>
<reference evidence="2" key="1">
    <citation type="submission" date="2020-06" db="EMBL/GenBank/DDBJ databases">
        <title>Unique genomic features of the anaerobic methanotrophic archaea.</title>
        <authorList>
            <person name="Chadwick G.L."/>
            <person name="Skennerton C.T."/>
            <person name="Laso-Perez R."/>
            <person name="Leu A.O."/>
            <person name="Speth D.R."/>
            <person name="Yu H."/>
            <person name="Morgan-Lang C."/>
            <person name="Hatzenpichler R."/>
            <person name="Goudeau D."/>
            <person name="Malmstrom R."/>
            <person name="Brazelton W.J."/>
            <person name="Woyke T."/>
            <person name="Hallam S.J."/>
            <person name="Tyson G.W."/>
            <person name="Wegener G."/>
            <person name="Boetius A."/>
            <person name="Orphan V."/>
        </authorList>
    </citation>
    <scope>NUCLEOTIDE SEQUENCE</scope>
</reference>
<accession>A0A7G9Z9U8</accession>
<dbReference type="EMBL" id="MT631676">
    <property type="protein sequence ID" value="QNO57032.1"/>
    <property type="molecule type" value="Genomic_DNA"/>
</dbReference>
<dbReference type="AlphaFoldDB" id="A0A7G9Z9U8"/>
<keyword evidence="1" id="KW-0175">Coiled coil</keyword>
<proteinExistence type="predicted"/>
<sequence length="213" mass="24284">MFAVRYAYSNAFGTSQTRKTLYGVAPFIINIMKMIEKYSKAYPYLKALLDALIEAAPNWAKAPGKFISSLSEQLKSQSEAEIRQLEQEISGISEDELQAIIKDAGCDQKENIELIVVAVKLIPEILQTIVYRFDKVDETHDVIKNLLLKLLQQRLPSIQFTLPPSLHNQTPPEPNFVGREKILETITEWYTNPEVRIGGTHWLGRRRKISHCA</sequence>
<name>A0A7G9Z9U8_9EURY</name>